<keyword evidence="1" id="KW-1133">Transmembrane helix</keyword>
<feature type="transmembrane region" description="Helical" evidence="1">
    <location>
        <begin position="50"/>
        <end position="69"/>
    </location>
</feature>
<keyword evidence="1" id="KW-0472">Membrane</keyword>
<evidence type="ECO:0000256" key="1">
    <source>
        <dbReference type="SAM" id="Phobius"/>
    </source>
</evidence>
<feature type="transmembrane region" description="Helical" evidence="1">
    <location>
        <begin position="75"/>
        <end position="95"/>
    </location>
</feature>
<keyword evidence="1" id="KW-0812">Transmembrane</keyword>
<organism evidence="2 3">
    <name type="scientific">Clostridium gallinarum</name>
    <dbReference type="NCBI Taxonomy" id="2762246"/>
    <lineage>
        <taxon>Bacteria</taxon>
        <taxon>Bacillati</taxon>
        <taxon>Bacillota</taxon>
        <taxon>Clostridia</taxon>
        <taxon>Eubacteriales</taxon>
        <taxon>Clostridiaceae</taxon>
        <taxon>Clostridium</taxon>
    </lineage>
</organism>
<proteinExistence type="predicted"/>
<dbReference type="RefSeq" id="WP_191748012.1">
    <property type="nucleotide sequence ID" value="NZ_JACSQZ010000004.1"/>
</dbReference>
<reference evidence="2 3" key="1">
    <citation type="submission" date="2020-08" db="EMBL/GenBank/DDBJ databases">
        <title>A Genomic Blueprint of the Chicken Gut Microbiome.</title>
        <authorList>
            <person name="Gilroy R."/>
            <person name="Ravi A."/>
            <person name="Getino M."/>
            <person name="Pursley I."/>
            <person name="Horton D.L."/>
            <person name="Alikhan N.-F."/>
            <person name="Baker D."/>
            <person name="Gharbi K."/>
            <person name="Hall N."/>
            <person name="Watson M."/>
            <person name="Adriaenssens E.M."/>
            <person name="Foster-Nyarko E."/>
            <person name="Jarju S."/>
            <person name="Secka A."/>
            <person name="Antonio M."/>
            <person name="Oren A."/>
            <person name="Chaudhuri R."/>
            <person name="La Ragione R.M."/>
            <person name="Hildebrand F."/>
            <person name="Pallen M.J."/>
        </authorList>
    </citation>
    <scope>NUCLEOTIDE SEQUENCE [LARGE SCALE GENOMIC DNA]</scope>
    <source>
        <strain evidence="2 3">Sa3CUN1</strain>
    </source>
</reference>
<dbReference type="Proteomes" id="UP000640335">
    <property type="component" value="Unassembled WGS sequence"/>
</dbReference>
<keyword evidence="3" id="KW-1185">Reference proteome</keyword>
<evidence type="ECO:0000313" key="2">
    <source>
        <dbReference type="EMBL" id="MBD7913907.1"/>
    </source>
</evidence>
<comment type="caution">
    <text evidence="2">The sequence shown here is derived from an EMBL/GenBank/DDBJ whole genome shotgun (WGS) entry which is preliminary data.</text>
</comment>
<name>A0ABR8Q0G8_9CLOT</name>
<sequence>MKSTTLVILLGSLGFLVMGFVSLLSKKIKEYFKESGVYNNIDKFMKYNGIFNLSIGIIGIILGMLDILLEEKSKYIIIIYIILTLTISIIQNKLLKKYRNI</sequence>
<gene>
    <name evidence="2" type="ORF">H9660_01980</name>
</gene>
<feature type="transmembrane region" description="Helical" evidence="1">
    <location>
        <begin position="6"/>
        <end position="24"/>
    </location>
</feature>
<dbReference type="EMBL" id="JACSQZ010000004">
    <property type="protein sequence ID" value="MBD7913907.1"/>
    <property type="molecule type" value="Genomic_DNA"/>
</dbReference>
<protein>
    <recommendedName>
        <fullName evidence="4">DUF3784 domain-containing protein</fullName>
    </recommendedName>
</protein>
<evidence type="ECO:0000313" key="3">
    <source>
        <dbReference type="Proteomes" id="UP000640335"/>
    </source>
</evidence>
<evidence type="ECO:0008006" key="4">
    <source>
        <dbReference type="Google" id="ProtNLM"/>
    </source>
</evidence>
<accession>A0ABR8Q0G8</accession>